<keyword evidence="3" id="KW-1185">Reference proteome</keyword>
<evidence type="ECO:0000313" key="2">
    <source>
        <dbReference type="EMBL" id="AKL88304.1"/>
    </source>
</evidence>
<dbReference type="KEGG" id="vg:28801073"/>
<proteinExistence type="predicted"/>
<gene>
    <name evidence="2" type="ORF">GMA6_23</name>
</gene>
<feature type="region of interest" description="Disordered" evidence="1">
    <location>
        <begin position="1"/>
        <end position="25"/>
    </location>
</feature>
<evidence type="ECO:0000256" key="1">
    <source>
        <dbReference type="SAM" id="MobiDB-lite"/>
    </source>
</evidence>
<evidence type="ECO:0000313" key="3">
    <source>
        <dbReference type="Proteomes" id="UP000203886"/>
    </source>
</evidence>
<sequence>MSHQNATKERPSTGGRVFPNKAKRQPIATLRLVRADVSSDGSSKSFAKRDQSASEFVLPGGCRAGSMT</sequence>
<dbReference type="EMBL" id="KR063280">
    <property type="protein sequence ID" value="AKL88304.1"/>
    <property type="molecule type" value="Genomic_DNA"/>
</dbReference>
<dbReference type="Proteomes" id="UP000203886">
    <property type="component" value="Segment"/>
</dbReference>
<protein>
    <submittedName>
        <fullName evidence="2">Uncharacterized protein</fullName>
    </submittedName>
</protein>
<organism evidence="2 3">
    <name type="scientific">Gordonia phage GMA6</name>
    <dbReference type="NCBI Taxonomy" id="1647285"/>
    <lineage>
        <taxon>Viruses</taxon>
        <taxon>Duplodnaviria</taxon>
        <taxon>Heunggongvirae</taxon>
        <taxon>Uroviricota</taxon>
        <taxon>Caudoviricetes</taxon>
        <taxon>Bendigovirus</taxon>
        <taxon>Bendigovirus GMA6</taxon>
    </lineage>
</organism>
<dbReference type="GeneID" id="28801073"/>
<reference evidence="2 3" key="1">
    <citation type="journal article" date="2015" name="PLoS ONE">
        <title>Lysis to Kill: Evaluation of the Lytic Abilities, and Genomics of Nine Bacteriophages Infective for Gordonia spp. and Their Potential Use in Activated Sludge Foam Biocontrol.</title>
        <authorList>
            <person name="Dyson Z.A."/>
            <person name="Tucci J."/>
            <person name="Seviour R.J."/>
            <person name="Petrovski S."/>
        </authorList>
    </citation>
    <scope>NUCLEOTIDE SEQUENCE [LARGE SCALE GENOMIC DNA]</scope>
</reference>
<dbReference type="RefSeq" id="YP_009273505.1">
    <property type="nucleotide sequence ID" value="NC_030906.1"/>
</dbReference>
<name>A0A0K0NL36_9CAUD</name>
<feature type="region of interest" description="Disordered" evidence="1">
    <location>
        <begin position="37"/>
        <end position="68"/>
    </location>
</feature>
<accession>A0A0K0NL36</accession>
<feature type="compositionally biased region" description="Basic and acidic residues" evidence="1">
    <location>
        <begin position="1"/>
        <end position="11"/>
    </location>
</feature>